<evidence type="ECO:0000256" key="3">
    <source>
        <dbReference type="ARBA" id="ARBA00022722"/>
    </source>
</evidence>
<dbReference type="Pfam" id="PF02609">
    <property type="entry name" value="Exonuc_VII_S"/>
    <property type="match status" value="1"/>
</dbReference>
<evidence type="ECO:0000256" key="7">
    <source>
        <dbReference type="SAM" id="MobiDB-lite"/>
    </source>
</evidence>
<evidence type="ECO:0000256" key="2">
    <source>
        <dbReference type="ARBA" id="ARBA00022490"/>
    </source>
</evidence>
<feature type="region of interest" description="Disordered" evidence="7">
    <location>
        <begin position="1"/>
        <end position="44"/>
    </location>
</feature>
<evidence type="ECO:0000256" key="4">
    <source>
        <dbReference type="ARBA" id="ARBA00022801"/>
    </source>
</evidence>
<proteinExistence type="inferred from homology"/>
<dbReference type="EMBL" id="JGZB01000001">
    <property type="protein sequence ID" value="KFI69478.1"/>
    <property type="molecule type" value="Genomic_DNA"/>
</dbReference>
<comment type="catalytic activity">
    <reaction evidence="6">
        <text>Exonucleolytic cleavage in either 5'- to 3'- or 3'- to 5'-direction to yield nucleoside 5'-phosphates.</text>
        <dbReference type="EC" id="3.1.11.6"/>
    </reaction>
</comment>
<evidence type="ECO:0000256" key="1">
    <source>
        <dbReference type="ARBA" id="ARBA00009998"/>
    </source>
</evidence>
<keyword evidence="2 6" id="KW-0963">Cytoplasm</keyword>
<dbReference type="GO" id="GO:0006308">
    <property type="term" value="P:DNA catabolic process"/>
    <property type="evidence" value="ECO:0007669"/>
    <property type="project" value="UniProtKB-UniRule"/>
</dbReference>
<comment type="subunit">
    <text evidence="6">Heterooligomer composed of large and small subunits.</text>
</comment>
<dbReference type="GO" id="GO:0008855">
    <property type="term" value="F:exodeoxyribonuclease VII activity"/>
    <property type="evidence" value="ECO:0007669"/>
    <property type="project" value="UniProtKB-UniRule"/>
</dbReference>
<dbReference type="GO" id="GO:0005829">
    <property type="term" value="C:cytosol"/>
    <property type="evidence" value="ECO:0007669"/>
    <property type="project" value="TreeGrafter"/>
</dbReference>
<dbReference type="NCBIfam" id="NF002139">
    <property type="entry name" value="PRK00977.1-3"/>
    <property type="match status" value="1"/>
</dbReference>
<comment type="subcellular location">
    <subcellularLocation>
        <location evidence="6">Cytoplasm</location>
    </subcellularLocation>
</comment>
<keyword evidence="4 6" id="KW-0378">Hydrolase</keyword>
<keyword evidence="9" id="KW-1185">Reference proteome</keyword>
<feature type="compositionally biased region" description="Low complexity" evidence="7">
    <location>
        <begin position="22"/>
        <end position="37"/>
    </location>
</feature>
<gene>
    <name evidence="6" type="primary">xseB</name>
    <name evidence="8" type="ORF">BMAGN_1185</name>
</gene>
<dbReference type="SUPFAM" id="SSF116842">
    <property type="entry name" value="XseB-like"/>
    <property type="match status" value="1"/>
</dbReference>
<dbReference type="HAMAP" id="MF_00337">
    <property type="entry name" value="Exonuc_7_S"/>
    <property type="match status" value="1"/>
</dbReference>
<name>A0A087BEM8_9BIFI</name>
<keyword evidence="3 6" id="KW-0540">Nuclease</keyword>
<dbReference type="Gene3D" id="1.10.287.1040">
    <property type="entry name" value="Exonuclease VII, small subunit"/>
    <property type="match status" value="1"/>
</dbReference>
<comment type="caution">
    <text evidence="8">The sequence shown here is derived from an EMBL/GenBank/DDBJ whole genome shotgun (WGS) entry which is preliminary data.</text>
</comment>
<evidence type="ECO:0000313" key="9">
    <source>
        <dbReference type="Proteomes" id="UP000029052"/>
    </source>
</evidence>
<sequence>MADEILDTNKSEETVETEQETMQEAAQETAQQAAQPASSLTKEEREAIANMSYEEARDRLIQAVRALENGGLSLEQSMHQWELGEALGARAQSLLANVREKLDAAMAQQASTAQTAGTQGNLQ</sequence>
<evidence type="ECO:0000313" key="8">
    <source>
        <dbReference type="EMBL" id="KFI69478.1"/>
    </source>
</evidence>
<accession>A0A087BEM8</accession>
<keyword evidence="5 6" id="KW-0269">Exonuclease</keyword>
<comment type="similarity">
    <text evidence="1 6">Belongs to the XseB family.</text>
</comment>
<dbReference type="InterPro" id="IPR037004">
    <property type="entry name" value="Exonuc_VII_ssu_sf"/>
</dbReference>
<dbReference type="Proteomes" id="UP000029052">
    <property type="component" value="Unassembled WGS sequence"/>
</dbReference>
<dbReference type="NCBIfam" id="TIGR01280">
    <property type="entry name" value="xseB"/>
    <property type="match status" value="1"/>
</dbReference>
<dbReference type="PANTHER" id="PTHR34137">
    <property type="entry name" value="EXODEOXYRIBONUCLEASE 7 SMALL SUBUNIT"/>
    <property type="match status" value="1"/>
</dbReference>
<dbReference type="EC" id="3.1.11.6" evidence="6"/>
<dbReference type="GO" id="GO:0009318">
    <property type="term" value="C:exodeoxyribonuclease VII complex"/>
    <property type="evidence" value="ECO:0007669"/>
    <property type="project" value="UniProtKB-UniRule"/>
</dbReference>
<evidence type="ECO:0000256" key="5">
    <source>
        <dbReference type="ARBA" id="ARBA00022839"/>
    </source>
</evidence>
<evidence type="ECO:0000256" key="6">
    <source>
        <dbReference type="HAMAP-Rule" id="MF_00337"/>
    </source>
</evidence>
<protein>
    <recommendedName>
        <fullName evidence="6">Exodeoxyribonuclease 7 small subunit</fullName>
        <ecNumber evidence="6">3.1.11.6</ecNumber>
    </recommendedName>
    <alternativeName>
        <fullName evidence="6">Exodeoxyribonuclease VII small subunit</fullName>
        <shortName evidence="6">Exonuclease VII small subunit</shortName>
    </alternativeName>
</protein>
<organism evidence="8 9">
    <name type="scientific">Bifidobacterium magnum</name>
    <dbReference type="NCBI Taxonomy" id="1692"/>
    <lineage>
        <taxon>Bacteria</taxon>
        <taxon>Bacillati</taxon>
        <taxon>Actinomycetota</taxon>
        <taxon>Actinomycetes</taxon>
        <taxon>Bifidobacteriales</taxon>
        <taxon>Bifidobacteriaceae</taxon>
        <taxon>Bifidobacterium</taxon>
    </lineage>
</organism>
<comment type="function">
    <text evidence="6">Bidirectionally degrades single-stranded DNA into large acid-insoluble oligonucleotides, which are then degraded further into small acid-soluble oligonucleotides.</text>
</comment>
<dbReference type="STRING" id="1692.BMAGN_1185"/>
<dbReference type="AlphaFoldDB" id="A0A087BEM8"/>
<dbReference type="eggNOG" id="COG1722">
    <property type="taxonomic scope" value="Bacteria"/>
</dbReference>
<reference evidence="8 9" key="1">
    <citation type="submission" date="2014-03" db="EMBL/GenBank/DDBJ databases">
        <title>Genomics of Bifidobacteria.</title>
        <authorList>
            <person name="Ventura M."/>
            <person name="Milani C."/>
            <person name="Lugli G.A."/>
        </authorList>
    </citation>
    <scope>NUCLEOTIDE SEQUENCE [LARGE SCALE GENOMIC DNA]</scope>
    <source>
        <strain evidence="8 9">LMG 11591</strain>
    </source>
</reference>
<dbReference type="InterPro" id="IPR003761">
    <property type="entry name" value="Exonuc_VII_S"/>
</dbReference>
<dbReference type="PANTHER" id="PTHR34137:SF1">
    <property type="entry name" value="EXODEOXYRIBONUCLEASE 7 SMALL SUBUNIT"/>
    <property type="match status" value="1"/>
</dbReference>